<proteinExistence type="predicted"/>
<dbReference type="Pfam" id="PF20434">
    <property type="entry name" value="BD-FAE"/>
    <property type="match status" value="1"/>
</dbReference>
<dbReference type="Gene3D" id="3.40.50.1820">
    <property type="entry name" value="alpha/beta hydrolase"/>
    <property type="match status" value="1"/>
</dbReference>
<reference evidence="3 4" key="1">
    <citation type="submission" date="2021-05" db="EMBL/GenBank/DDBJ databases">
        <title>Novel species in genus Arthrobacter.</title>
        <authorList>
            <person name="Zhang G."/>
        </authorList>
    </citation>
    <scope>NUCLEOTIDE SEQUENCE [LARGE SCALE GENOMIC DNA]</scope>
    <source>
        <strain evidence="4">zg-ZUI227</strain>
    </source>
</reference>
<dbReference type="InterPro" id="IPR050300">
    <property type="entry name" value="GDXG_lipolytic_enzyme"/>
</dbReference>
<evidence type="ECO:0000313" key="4">
    <source>
        <dbReference type="Proteomes" id="UP000676885"/>
    </source>
</evidence>
<evidence type="ECO:0000256" key="1">
    <source>
        <dbReference type="ARBA" id="ARBA00022801"/>
    </source>
</evidence>
<organism evidence="3 4">
    <name type="scientific">Arthrobacter jiangjiafuii</name>
    <dbReference type="NCBI Taxonomy" id="2817475"/>
    <lineage>
        <taxon>Bacteria</taxon>
        <taxon>Bacillati</taxon>
        <taxon>Actinomycetota</taxon>
        <taxon>Actinomycetes</taxon>
        <taxon>Micrococcales</taxon>
        <taxon>Micrococcaceae</taxon>
        <taxon>Arthrobacter</taxon>
    </lineage>
</organism>
<keyword evidence="4" id="KW-1185">Reference proteome</keyword>
<gene>
    <name evidence="3" type="ORF">KKR91_00300</name>
</gene>
<dbReference type="SUPFAM" id="SSF53474">
    <property type="entry name" value="alpha/beta-Hydrolases"/>
    <property type="match status" value="1"/>
</dbReference>
<dbReference type="KEGG" id="ajg:KKR91_00300"/>
<dbReference type="InterPro" id="IPR049492">
    <property type="entry name" value="BD-FAE-like_dom"/>
</dbReference>
<dbReference type="EMBL" id="CP076022">
    <property type="protein sequence ID" value="QWC10145.1"/>
    <property type="molecule type" value="Genomic_DNA"/>
</dbReference>
<name>A0A975QZQ5_9MICC</name>
<protein>
    <submittedName>
        <fullName evidence="3">S9 family peptidase</fullName>
    </submittedName>
</protein>
<feature type="domain" description="BD-FAE-like" evidence="2">
    <location>
        <begin position="35"/>
        <end position="211"/>
    </location>
</feature>
<keyword evidence="1" id="KW-0378">Hydrolase</keyword>
<dbReference type="InterPro" id="IPR029058">
    <property type="entry name" value="AB_hydrolase_fold"/>
</dbReference>
<dbReference type="GO" id="GO:0016787">
    <property type="term" value="F:hydrolase activity"/>
    <property type="evidence" value="ECO:0007669"/>
    <property type="project" value="UniProtKB-KW"/>
</dbReference>
<dbReference type="PANTHER" id="PTHR48081">
    <property type="entry name" value="AB HYDROLASE SUPERFAMILY PROTEIN C4A8.06C"/>
    <property type="match status" value="1"/>
</dbReference>
<sequence length="256" mass="26807">MPQDPIRVPYAAGPEQYAELTLPDPDQRGAAAVPGVVVIIHGGYWRSHYSAELGRPLARDLAGRGFTCWNLEYRRAGNGGGWPETFQDISAGIDALRPAAESHGLDLTRVTALGHSAGGQLAVWAAGRRDAAVPLTAVVSQAGVLNLAQALALELSSGAVRNFLGSSPEQDPGRYRAADPMQRLPLPVPVTALHGDSDADVPLSQSTSFVQAAKDSGSPAELRLVPGDHFALATPGTPAWDAVVEVLTEAARIPAF</sequence>
<dbReference type="AlphaFoldDB" id="A0A975QZQ5"/>
<evidence type="ECO:0000259" key="2">
    <source>
        <dbReference type="Pfam" id="PF20434"/>
    </source>
</evidence>
<dbReference type="RefSeq" id="WP_210227053.1">
    <property type="nucleotide sequence ID" value="NZ_CP076022.1"/>
</dbReference>
<accession>A0A975QZQ5</accession>
<dbReference type="Proteomes" id="UP000676885">
    <property type="component" value="Chromosome"/>
</dbReference>
<evidence type="ECO:0000313" key="3">
    <source>
        <dbReference type="EMBL" id="QWC10145.1"/>
    </source>
</evidence>